<evidence type="ECO:0000259" key="13">
    <source>
        <dbReference type="Pfam" id="PF00520"/>
    </source>
</evidence>
<evidence type="ECO:0000256" key="5">
    <source>
        <dbReference type="ARBA" id="ARBA00022826"/>
    </source>
</evidence>
<evidence type="ECO:0000256" key="12">
    <source>
        <dbReference type="SAM" id="Phobius"/>
    </source>
</evidence>
<keyword evidence="2" id="KW-0813">Transport</keyword>
<keyword evidence="7" id="KW-0630">Potassium</keyword>
<keyword evidence="3" id="KW-0633">Potassium transport</keyword>
<dbReference type="InterPro" id="IPR028325">
    <property type="entry name" value="VG_K_chnl"/>
</dbReference>
<evidence type="ECO:0000313" key="14">
    <source>
        <dbReference type="EMBL" id="OUO56441.1"/>
    </source>
</evidence>
<feature type="transmembrane region" description="Helical" evidence="12">
    <location>
        <begin position="21"/>
        <end position="38"/>
    </location>
</feature>
<evidence type="ECO:0000256" key="2">
    <source>
        <dbReference type="ARBA" id="ARBA00022448"/>
    </source>
</evidence>
<dbReference type="Proteomes" id="UP000196368">
    <property type="component" value="Unassembled WGS sequence"/>
</dbReference>
<dbReference type="GO" id="GO:0001508">
    <property type="term" value="P:action potential"/>
    <property type="evidence" value="ECO:0007669"/>
    <property type="project" value="TreeGrafter"/>
</dbReference>
<keyword evidence="6" id="KW-0851">Voltage-gated channel</keyword>
<dbReference type="EMBL" id="NFJD01000003">
    <property type="protein sequence ID" value="OUO56441.1"/>
    <property type="molecule type" value="Genomic_DNA"/>
</dbReference>
<keyword evidence="4 12" id="KW-0812">Transmembrane</keyword>
<keyword evidence="8 12" id="KW-1133">Transmembrane helix</keyword>
<dbReference type="AlphaFoldDB" id="A0A1Y4DM19"/>
<evidence type="ECO:0000256" key="10">
    <source>
        <dbReference type="ARBA" id="ARBA00023136"/>
    </source>
</evidence>
<evidence type="ECO:0000313" key="15">
    <source>
        <dbReference type="Proteomes" id="UP000196368"/>
    </source>
</evidence>
<evidence type="ECO:0000256" key="8">
    <source>
        <dbReference type="ARBA" id="ARBA00022989"/>
    </source>
</evidence>
<dbReference type="PRINTS" id="PR00169">
    <property type="entry name" value="KCHANNEL"/>
</dbReference>
<dbReference type="Gene3D" id="1.10.287.70">
    <property type="match status" value="1"/>
</dbReference>
<evidence type="ECO:0000256" key="1">
    <source>
        <dbReference type="ARBA" id="ARBA00004141"/>
    </source>
</evidence>
<evidence type="ECO:0000256" key="9">
    <source>
        <dbReference type="ARBA" id="ARBA00023065"/>
    </source>
</evidence>
<dbReference type="PANTHER" id="PTHR11537">
    <property type="entry name" value="VOLTAGE-GATED POTASSIUM CHANNEL"/>
    <property type="match status" value="1"/>
</dbReference>
<feature type="transmembrane region" description="Helical" evidence="12">
    <location>
        <begin position="214"/>
        <end position="239"/>
    </location>
</feature>
<comment type="subcellular location">
    <subcellularLocation>
        <location evidence="1">Membrane</location>
        <topology evidence="1">Multi-pass membrane protein</topology>
    </subcellularLocation>
</comment>
<evidence type="ECO:0000256" key="7">
    <source>
        <dbReference type="ARBA" id="ARBA00022958"/>
    </source>
</evidence>
<protein>
    <recommendedName>
        <fullName evidence="13">Ion transport domain-containing protein</fullName>
    </recommendedName>
</protein>
<feature type="transmembrane region" description="Helical" evidence="12">
    <location>
        <begin position="97"/>
        <end position="120"/>
    </location>
</feature>
<feature type="transmembrane region" description="Helical" evidence="12">
    <location>
        <begin position="153"/>
        <end position="172"/>
    </location>
</feature>
<keyword evidence="15" id="KW-1185">Reference proteome</keyword>
<dbReference type="InterPro" id="IPR027359">
    <property type="entry name" value="Volt_channel_dom_sf"/>
</dbReference>
<dbReference type="Pfam" id="PF00520">
    <property type="entry name" value="Ion_trans"/>
    <property type="match status" value="1"/>
</dbReference>
<reference evidence="15" key="1">
    <citation type="submission" date="2017-04" db="EMBL/GenBank/DDBJ databases">
        <title>Function of individual gut microbiota members based on whole genome sequencing of pure cultures obtained from chicken caecum.</title>
        <authorList>
            <person name="Medvecky M."/>
            <person name="Cejkova D."/>
            <person name="Polansky O."/>
            <person name="Karasova D."/>
            <person name="Kubasova T."/>
            <person name="Cizek A."/>
            <person name="Rychlik I."/>
        </authorList>
    </citation>
    <scope>NUCLEOTIDE SEQUENCE [LARGE SCALE GENOMIC DNA]</scope>
    <source>
        <strain evidence="15">An273</strain>
    </source>
</reference>
<proteinExistence type="predicted"/>
<dbReference type="PANTHER" id="PTHR11537:SF254">
    <property type="entry name" value="POTASSIUM VOLTAGE-GATED CHANNEL PROTEIN SHAB"/>
    <property type="match status" value="1"/>
</dbReference>
<evidence type="ECO:0000256" key="6">
    <source>
        <dbReference type="ARBA" id="ARBA00022882"/>
    </source>
</evidence>
<name>A0A1Y4DM19_9BACT</name>
<keyword evidence="9" id="KW-0406">Ion transport</keyword>
<dbReference type="GO" id="GO:0005249">
    <property type="term" value="F:voltage-gated potassium channel activity"/>
    <property type="evidence" value="ECO:0007669"/>
    <property type="project" value="InterPro"/>
</dbReference>
<dbReference type="OrthoDB" id="89777at2"/>
<dbReference type="InterPro" id="IPR005821">
    <property type="entry name" value="Ion_trans_dom"/>
</dbReference>
<keyword evidence="10 12" id="KW-0472">Membrane</keyword>
<dbReference type="SUPFAM" id="SSF81324">
    <property type="entry name" value="Voltage-gated potassium channels"/>
    <property type="match status" value="1"/>
</dbReference>
<dbReference type="GO" id="GO:0008076">
    <property type="term" value="C:voltage-gated potassium channel complex"/>
    <property type="evidence" value="ECO:0007669"/>
    <property type="project" value="InterPro"/>
</dbReference>
<evidence type="ECO:0000256" key="3">
    <source>
        <dbReference type="ARBA" id="ARBA00022538"/>
    </source>
</evidence>
<keyword evidence="11" id="KW-0407">Ion channel</keyword>
<accession>A0A1Y4DM19</accession>
<evidence type="ECO:0000256" key="4">
    <source>
        <dbReference type="ARBA" id="ARBA00022692"/>
    </source>
</evidence>
<gene>
    <name evidence="14" type="ORF">B5F75_04405</name>
</gene>
<sequence>MTKTIPSAKRYLYDILQFNNRSKVTTALNALIITLILLSVPVDVLESVQDVSPAVKRIIYHVDLVMSLIFALEYALRLITCTEDPRFSRPIVGRLEYMCTPLMLIDLFAISPFFILGTGMVRMLRVFRILMLMRYTNAIQLVNNVVSEKKSELSICGAFLLMLWVWSAFMIFRVEHAAQPEVFRNMLDAMWWSAETFTTLGYGDIVPITLFGRIITVITVAMGLVLFAITTAVLTAGIVQEIQKFEHKKQQPPEV</sequence>
<comment type="caution">
    <text evidence="14">The sequence shown here is derived from an EMBL/GenBank/DDBJ whole genome shotgun (WGS) entry which is preliminary data.</text>
</comment>
<evidence type="ECO:0000256" key="11">
    <source>
        <dbReference type="ARBA" id="ARBA00023303"/>
    </source>
</evidence>
<dbReference type="Gene3D" id="1.20.120.350">
    <property type="entry name" value="Voltage-gated potassium channels. Chain C"/>
    <property type="match status" value="1"/>
</dbReference>
<dbReference type="RefSeq" id="WP_087288345.1">
    <property type="nucleotide sequence ID" value="NZ_NFJD01000003.1"/>
</dbReference>
<organism evidence="14 15">
    <name type="scientific">Candidatus Avelusimicrobium gallicola</name>
    <dbReference type="NCBI Taxonomy" id="2562704"/>
    <lineage>
        <taxon>Bacteria</taxon>
        <taxon>Pseudomonadati</taxon>
        <taxon>Elusimicrobiota</taxon>
        <taxon>Elusimicrobia</taxon>
        <taxon>Elusimicrobiales</taxon>
        <taxon>Elusimicrobiaceae</taxon>
        <taxon>Candidatus Avelusimicrobium</taxon>
    </lineage>
</organism>
<feature type="domain" description="Ion transport" evidence="13">
    <location>
        <begin position="28"/>
        <end position="241"/>
    </location>
</feature>
<keyword evidence="5" id="KW-0631">Potassium channel</keyword>